<dbReference type="RefSeq" id="WP_097401460.1">
    <property type="nucleotide sequence ID" value="NZ_CP158850.1"/>
</dbReference>
<gene>
    <name evidence="9" type="ORF">BK796_17550</name>
</gene>
<dbReference type="Pfam" id="PF01757">
    <property type="entry name" value="Acyl_transf_3"/>
    <property type="match status" value="1"/>
</dbReference>
<keyword evidence="3" id="KW-1003">Cell membrane</keyword>
<organism evidence="9 10">
    <name type="scientific">Kosakonia pseudosacchari</name>
    <dbReference type="NCBI Taxonomy" id="1646340"/>
    <lineage>
        <taxon>Bacteria</taxon>
        <taxon>Pseudomonadati</taxon>
        <taxon>Pseudomonadota</taxon>
        <taxon>Gammaproteobacteria</taxon>
        <taxon>Enterobacterales</taxon>
        <taxon>Enterobacteriaceae</taxon>
        <taxon>Kosakonia</taxon>
    </lineage>
</organism>
<name>A0ABX4ILV2_9ENTR</name>
<keyword evidence="4 7" id="KW-0812">Transmembrane</keyword>
<evidence type="ECO:0000256" key="1">
    <source>
        <dbReference type="ARBA" id="ARBA00004651"/>
    </source>
</evidence>
<evidence type="ECO:0000313" key="9">
    <source>
        <dbReference type="EMBL" id="PDO84706.1"/>
    </source>
</evidence>
<keyword evidence="10" id="KW-1185">Reference proteome</keyword>
<feature type="transmembrane region" description="Helical" evidence="7">
    <location>
        <begin position="328"/>
        <end position="347"/>
    </location>
</feature>
<feature type="transmembrane region" description="Helical" evidence="7">
    <location>
        <begin position="295"/>
        <end position="316"/>
    </location>
</feature>
<dbReference type="Proteomes" id="UP000219642">
    <property type="component" value="Unassembled WGS sequence"/>
</dbReference>
<evidence type="ECO:0000256" key="3">
    <source>
        <dbReference type="ARBA" id="ARBA00022475"/>
    </source>
</evidence>
<dbReference type="InterPro" id="IPR002656">
    <property type="entry name" value="Acyl_transf_3_dom"/>
</dbReference>
<accession>A0ABX4ILV2</accession>
<evidence type="ECO:0000256" key="6">
    <source>
        <dbReference type="ARBA" id="ARBA00023136"/>
    </source>
</evidence>
<dbReference type="PANTHER" id="PTHR40074:SF2">
    <property type="entry name" value="O-ACETYLTRANSFERASE WECH"/>
    <property type="match status" value="1"/>
</dbReference>
<dbReference type="PANTHER" id="PTHR40074">
    <property type="entry name" value="O-ACETYLTRANSFERASE WECH"/>
    <property type="match status" value="1"/>
</dbReference>
<feature type="transmembrane region" description="Helical" evidence="7">
    <location>
        <begin position="142"/>
        <end position="161"/>
    </location>
</feature>
<evidence type="ECO:0000256" key="4">
    <source>
        <dbReference type="ARBA" id="ARBA00022692"/>
    </source>
</evidence>
<comment type="similarity">
    <text evidence="2">Belongs to the acyltransferase 3 family.</text>
</comment>
<comment type="subcellular location">
    <subcellularLocation>
        <location evidence="1">Cell membrane</location>
        <topology evidence="1">Multi-pass membrane protein</topology>
    </subcellularLocation>
</comment>
<dbReference type="EMBL" id="NITV01000009">
    <property type="protein sequence ID" value="PDO84706.1"/>
    <property type="molecule type" value="Genomic_DNA"/>
</dbReference>
<feature type="transmembrane region" description="Helical" evidence="7">
    <location>
        <begin position="262"/>
        <end position="283"/>
    </location>
</feature>
<proteinExistence type="inferred from homology"/>
<feature type="transmembrane region" description="Helical" evidence="7">
    <location>
        <begin position="237"/>
        <end position="256"/>
    </location>
</feature>
<evidence type="ECO:0000259" key="8">
    <source>
        <dbReference type="Pfam" id="PF01757"/>
    </source>
</evidence>
<evidence type="ECO:0000256" key="7">
    <source>
        <dbReference type="SAM" id="Phobius"/>
    </source>
</evidence>
<feature type="transmembrane region" description="Helical" evidence="7">
    <location>
        <begin position="52"/>
        <end position="74"/>
    </location>
</feature>
<protein>
    <recommendedName>
        <fullName evidence="8">Acyltransferase 3 domain-containing protein</fullName>
    </recommendedName>
</protein>
<feature type="domain" description="Acyltransferase 3" evidence="8">
    <location>
        <begin position="18"/>
        <end position="343"/>
    </location>
</feature>
<evidence type="ECO:0000313" key="10">
    <source>
        <dbReference type="Proteomes" id="UP000219642"/>
    </source>
</evidence>
<keyword evidence="6 7" id="KW-0472">Membrane</keyword>
<evidence type="ECO:0000256" key="2">
    <source>
        <dbReference type="ARBA" id="ARBA00007400"/>
    </source>
</evidence>
<evidence type="ECO:0000256" key="5">
    <source>
        <dbReference type="ARBA" id="ARBA00022989"/>
    </source>
</evidence>
<feature type="transmembrane region" description="Helical" evidence="7">
    <location>
        <begin position="21"/>
        <end position="40"/>
    </location>
</feature>
<keyword evidence="5 7" id="KW-1133">Transmembrane helix</keyword>
<comment type="caution">
    <text evidence="9">The sequence shown here is derived from an EMBL/GenBank/DDBJ whole genome shotgun (WGS) entry which is preliminary data.</text>
</comment>
<feature type="transmembrane region" description="Helical" evidence="7">
    <location>
        <begin position="173"/>
        <end position="192"/>
    </location>
</feature>
<feature type="transmembrane region" description="Helical" evidence="7">
    <location>
        <begin position="204"/>
        <end position="225"/>
    </location>
</feature>
<feature type="transmembrane region" description="Helical" evidence="7">
    <location>
        <begin position="94"/>
        <end position="111"/>
    </location>
</feature>
<sequence length="368" mass="43429">MQQTTLLANKKAAKEELYNLHFIRAISTIIIIIFHFYLIVDMVGIHEPLWPLFSKFGAIGVSYFLLLSGAVLFYHYQNIEIKPLGFYKKRMSNLLPYFWVVYIFFAILFFFTRDRPFFELEIWRIIFSVIGLDGYLSSQIRTYYLVGEWFTGCIIIIYFIFPLLLKFYKKNRYLTLLFLVTLSYISISNNQYMQDHFMLWSKEFAWNPLVRLPEIATGGFIINLYMDKLIVNLRKSFSIALVIFLAIITWAYFSFSYDNVDILGHIPFMAASFILLMLTYDLFMRGKITNRIVKYLSKYSFVAFLFHHQIIYIVVGRINLQHHNGFEHALLCVAICITSFALARLVYGIGDMIKHVVFDKTLFKKTIK</sequence>
<reference evidence="9 10" key="1">
    <citation type="submission" date="2017-06" db="EMBL/GenBank/DDBJ databases">
        <title>Draft genome sequence of nitrogen-fixing Kosakonia pseudosacchari strain NN143 isolated from sugarcane roots.</title>
        <authorList>
            <person name="Li Y."/>
            <person name="Li S."/>
            <person name="Lin L."/>
            <person name="Wu X."/>
            <person name="Yang L."/>
            <person name="Li Y."/>
            <person name="An Q."/>
        </authorList>
    </citation>
    <scope>NUCLEOTIDE SEQUENCE [LARGE SCALE GENOMIC DNA]</scope>
    <source>
        <strain evidence="9 10">NN143</strain>
    </source>
</reference>